<evidence type="ECO:0000256" key="1">
    <source>
        <dbReference type="SAM" id="Phobius"/>
    </source>
</evidence>
<proteinExistence type="predicted"/>
<dbReference type="Gene3D" id="1.10.287.110">
    <property type="entry name" value="DnaJ domain"/>
    <property type="match status" value="1"/>
</dbReference>
<dbReference type="InterPro" id="IPR001623">
    <property type="entry name" value="DnaJ_domain"/>
</dbReference>
<feature type="transmembrane region" description="Helical" evidence="1">
    <location>
        <begin position="296"/>
        <end position="318"/>
    </location>
</feature>
<keyword evidence="1" id="KW-0812">Transmembrane</keyword>
<dbReference type="PROSITE" id="PS00636">
    <property type="entry name" value="DNAJ_1"/>
    <property type="match status" value="1"/>
</dbReference>
<evidence type="ECO:0000259" key="2">
    <source>
        <dbReference type="PROSITE" id="PS50076"/>
    </source>
</evidence>
<dbReference type="Pfam" id="PF00226">
    <property type="entry name" value="DnaJ"/>
    <property type="match status" value="1"/>
</dbReference>
<dbReference type="PRINTS" id="PR00625">
    <property type="entry name" value="JDOMAIN"/>
</dbReference>
<dbReference type="InterPro" id="IPR036869">
    <property type="entry name" value="J_dom_sf"/>
</dbReference>
<comment type="caution">
    <text evidence="3">The sequence shown here is derived from an EMBL/GenBank/DDBJ whole genome shotgun (WGS) entry which is preliminary data.</text>
</comment>
<dbReference type="AlphaFoldDB" id="A0AAW1Q047"/>
<evidence type="ECO:0000313" key="3">
    <source>
        <dbReference type="EMBL" id="KAK9814057.1"/>
    </source>
</evidence>
<gene>
    <name evidence="3" type="ORF">WJX72_000065</name>
</gene>
<protein>
    <recommendedName>
        <fullName evidence="2">J domain-containing protein</fullName>
    </recommendedName>
</protein>
<dbReference type="InterPro" id="IPR050817">
    <property type="entry name" value="DjlA_DnaK_co-chaperone"/>
</dbReference>
<feature type="transmembrane region" description="Helical" evidence="1">
    <location>
        <begin position="330"/>
        <end position="351"/>
    </location>
</feature>
<reference evidence="3 4" key="1">
    <citation type="journal article" date="2024" name="Nat. Commun.">
        <title>Phylogenomics reveals the evolutionary origins of lichenization in chlorophyte algae.</title>
        <authorList>
            <person name="Puginier C."/>
            <person name="Libourel C."/>
            <person name="Otte J."/>
            <person name="Skaloud P."/>
            <person name="Haon M."/>
            <person name="Grisel S."/>
            <person name="Petersen M."/>
            <person name="Berrin J.G."/>
            <person name="Delaux P.M."/>
            <person name="Dal Grande F."/>
            <person name="Keller J."/>
        </authorList>
    </citation>
    <scope>NUCLEOTIDE SEQUENCE [LARGE SCALE GENOMIC DNA]</scope>
    <source>
        <strain evidence="3 4">SAG 2043</strain>
    </source>
</reference>
<dbReference type="CDD" id="cd06257">
    <property type="entry name" value="DnaJ"/>
    <property type="match status" value="1"/>
</dbReference>
<keyword evidence="1" id="KW-1133">Transmembrane helix</keyword>
<keyword evidence="4" id="KW-1185">Reference proteome</keyword>
<keyword evidence="1" id="KW-0472">Membrane</keyword>
<accession>A0AAW1Q047</accession>
<dbReference type="SUPFAM" id="SSF46565">
    <property type="entry name" value="Chaperone J-domain"/>
    <property type="match status" value="1"/>
</dbReference>
<dbReference type="InterPro" id="IPR018253">
    <property type="entry name" value="DnaJ_domain_CS"/>
</dbReference>
<dbReference type="Proteomes" id="UP001489004">
    <property type="component" value="Unassembled WGS sequence"/>
</dbReference>
<dbReference type="SMART" id="SM00271">
    <property type="entry name" value="DnaJ"/>
    <property type="match status" value="1"/>
</dbReference>
<dbReference type="EMBL" id="JALJOR010000007">
    <property type="protein sequence ID" value="KAK9814057.1"/>
    <property type="molecule type" value="Genomic_DNA"/>
</dbReference>
<organism evidence="3 4">
    <name type="scientific">[Myrmecia] bisecta</name>
    <dbReference type="NCBI Taxonomy" id="41462"/>
    <lineage>
        <taxon>Eukaryota</taxon>
        <taxon>Viridiplantae</taxon>
        <taxon>Chlorophyta</taxon>
        <taxon>core chlorophytes</taxon>
        <taxon>Trebouxiophyceae</taxon>
        <taxon>Trebouxiales</taxon>
        <taxon>Trebouxiaceae</taxon>
        <taxon>Myrmecia</taxon>
    </lineage>
</organism>
<sequence length="560" mass="64508">MWAVVLRTHGRLRRLHPLVWQACQGVSTSSQPDRLAGYRKGSIPPRLVPFQVSLKQAHDIFHEWHGDKWLAPTKMLQHPSASVRPVLLPFWLFEAAIRVEYTGVLGFPVEEGKPSSGTVWKETHWRDRGYQEYPWTLGSMQVYASYTYRRDLTEAAKEPGMLSRTRVLKAEEAARGLVAAARSGPTLVDLDAPAMRQAIAWEFALRNIRTNEAAEAERALKRETGAELVRDVQVRIRTLRRRARLVYLPAFMIDYTFGEYFNAHNERRAEKYQAVVSGMGNTLAGERHYDPAKAQVAAGALVGGASLLVSMVAVPWLGMDLGWSLGVEGALALFLACTGAGVGAKLWPQIFRTNHERQRRREEIEDLEKFMTMGLGPLDAADNEQEVIRTNADWRRWEESDKWRWDPEKRQRWAEALWRNQQSRRLQRKRIREQQDLQLKRQRLEAEFEARRRQKWGHASHHAQFAAGDRHGLSAGGRRDFLGYYKMLGLQAESASITEVEIKVAFRKAAHRWHPDKQKVADETARNEAKERFHQLRLAYEVLRDPEKRRQYDNGQVVVL</sequence>
<name>A0AAW1Q047_9CHLO</name>
<dbReference type="PANTHER" id="PTHR24074">
    <property type="entry name" value="CO-CHAPERONE PROTEIN DJLA"/>
    <property type="match status" value="1"/>
</dbReference>
<evidence type="ECO:0000313" key="4">
    <source>
        <dbReference type="Proteomes" id="UP001489004"/>
    </source>
</evidence>
<feature type="domain" description="J" evidence="2">
    <location>
        <begin position="483"/>
        <end position="556"/>
    </location>
</feature>
<dbReference type="PROSITE" id="PS50076">
    <property type="entry name" value="DNAJ_2"/>
    <property type="match status" value="1"/>
</dbReference>